<keyword evidence="4" id="KW-0808">Transferase</keyword>
<dbReference type="FunFam" id="3.40.50.150:FF:000041">
    <property type="entry name" value="Ribosomal RNA small subunit methyltransferase G"/>
    <property type="match status" value="1"/>
</dbReference>
<dbReference type="NCBIfam" id="TIGR00138">
    <property type="entry name" value="rsmG_gidB"/>
    <property type="match status" value="1"/>
</dbReference>
<keyword evidence="1" id="KW-0963">Cytoplasm</keyword>
<evidence type="ECO:0000256" key="3">
    <source>
        <dbReference type="ARBA" id="ARBA00022603"/>
    </source>
</evidence>
<evidence type="ECO:0000313" key="6">
    <source>
        <dbReference type="EMBL" id="SVB57425.1"/>
    </source>
</evidence>
<evidence type="ECO:0000256" key="4">
    <source>
        <dbReference type="ARBA" id="ARBA00022679"/>
    </source>
</evidence>
<keyword evidence="2" id="KW-0698">rRNA processing</keyword>
<keyword evidence="3" id="KW-0489">Methyltransferase</keyword>
<dbReference type="HAMAP" id="MF_00074">
    <property type="entry name" value="16SrRNA_methyltr_G"/>
    <property type="match status" value="1"/>
</dbReference>
<protein>
    <recommendedName>
        <fullName evidence="7">16S rRNA (Guanine(527)-N(7))-methyltransferase RsmG</fullName>
    </recommendedName>
</protein>
<dbReference type="Gene3D" id="3.40.50.150">
    <property type="entry name" value="Vaccinia Virus protein VP39"/>
    <property type="match status" value="1"/>
</dbReference>
<evidence type="ECO:0000256" key="1">
    <source>
        <dbReference type="ARBA" id="ARBA00022490"/>
    </source>
</evidence>
<dbReference type="PANTHER" id="PTHR31760">
    <property type="entry name" value="S-ADENOSYL-L-METHIONINE-DEPENDENT METHYLTRANSFERASES SUPERFAMILY PROTEIN"/>
    <property type="match status" value="1"/>
</dbReference>
<sequence length="248" mass="26532">VSTQETNLKLNLLLEGCHELGISIDDHQEQQFTRHYTTLADWNQRVNLTSIVQPEAVQTLHFLDSLTVANALPAGTLQSGRVLDVGAGAGFPGIPLKIAFPGIKLELIEATAKKVNFLYHLIDHLGLDGVEVRLGRAEDLANNPKLRESFDGVLARGLAKMAALAELTLSFLRPGGLLVAHKKGDIGQELTDATQAIKIMGGNPANLRNVGAPGLKDGRVLVVVEKVSPTPVGYPRRAGLPAKQPIGK</sequence>
<organism evidence="6">
    <name type="scientific">marine metagenome</name>
    <dbReference type="NCBI Taxonomy" id="408172"/>
    <lineage>
        <taxon>unclassified sequences</taxon>
        <taxon>metagenomes</taxon>
        <taxon>ecological metagenomes</taxon>
    </lineage>
</organism>
<evidence type="ECO:0000256" key="5">
    <source>
        <dbReference type="ARBA" id="ARBA00022691"/>
    </source>
</evidence>
<dbReference type="SUPFAM" id="SSF53335">
    <property type="entry name" value="S-adenosyl-L-methionine-dependent methyltransferases"/>
    <property type="match status" value="1"/>
</dbReference>
<dbReference type="GO" id="GO:0070043">
    <property type="term" value="F:rRNA (guanine-N7-)-methyltransferase activity"/>
    <property type="evidence" value="ECO:0007669"/>
    <property type="project" value="TreeGrafter"/>
</dbReference>
<gene>
    <name evidence="6" type="ORF">METZ01_LOCUS210279</name>
</gene>
<dbReference type="AlphaFoldDB" id="A0A382F416"/>
<dbReference type="CDD" id="cd02440">
    <property type="entry name" value="AdoMet_MTases"/>
    <property type="match status" value="1"/>
</dbReference>
<dbReference type="InterPro" id="IPR029063">
    <property type="entry name" value="SAM-dependent_MTases_sf"/>
</dbReference>
<keyword evidence="5" id="KW-0949">S-adenosyl-L-methionine</keyword>
<feature type="non-terminal residue" evidence="6">
    <location>
        <position position="1"/>
    </location>
</feature>
<evidence type="ECO:0000256" key="2">
    <source>
        <dbReference type="ARBA" id="ARBA00022552"/>
    </source>
</evidence>
<accession>A0A382F416</accession>
<dbReference type="PIRSF" id="PIRSF003078">
    <property type="entry name" value="GidB"/>
    <property type="match status" value="1"/>
</dbReference>
<dbReference type="EMBL" id="UINC01047762">
    <property type="protein sequence ID" value="SVB57425.1"/>
    <property type="molecule type" value="Genomic_DNA"/>
</dbReference>
<dbReference type="InterPro" id="IPR003682">
    <property type="entry name" value="rRNA_ssu_MeTfrase_G"/>
</dbReference>
<dbReference type="GO" id="GO:0005829">
    <property type="term" value="C:cytosol"/>
    <property type="evidence" value="ECO:0007669"/>
    <property type="project" value="TreeGrafter"/>
</dbReference>
<proteinExistence type="inferred from homology"/>
<name>A0A382F416_9ZZZZ</name>
<dbReference type="Pfam" id="PF02527">
    <property type="entry name" value="GidB"/>
    <property type="match status" value="1"/>
</dbReference>
<dbReference type="PANTHER" id="PTHR31760:SF0">
    <property type="entry name" value="S-ADENOSYL-L-METHIONINE-DEPENDENT METHYLTRANSFERASES SUPERFAMILY PROTEIN"/>
    <property type="match status" value="1"/>
</dbReference>
<evidence type="ECO:0008006" key="7">
    <source>
        <dbReference type="Google" id="ProtNLM"/>
    </source>
</evidence>
<reference evidence="6" key="1">
    <citation type="submission" date="2018-05" db="EMBL/GenBank/DDBJ databases">
        <authorList>
            <person name="Lanie J.A."/>
            <person name="Ng W.-L."/>
            <person name="Kazmierczak K.M."/>
            <person name="Andrzejewski T.M."/>
            <person name="Davidsen T.M."/>
            <person name="Wayne K.J."/>
            <person name="Tettelin H."/>
            <person name="Glass J.I."/>
            <person name="Rusch D."/>
            <person name="Podicherti R."/>
            <person name="Tsui H.-C.T."/>
            <person name="Winkler M.E."/>
        </authorList>
    </citation>
    <scope>NUCLEOTIDE SEQUENCE</scope>
</reference>